<name>A0AA38FJF7_TAXCH</name>
<dbReference type="PANTHER" id="PTHR37393">
    <property type="entry name" value="AT-RICH INTERACTIVE DOMAIN-CONTAINING PROTEIN 1A-LIKE"/>
    <property type="match status" value="1"/>
</dbReference>
<keyword evidence="2" id="KW-1185">Reference proteome</keyword>
<reference evidence="1 2" key="1">
    <citation type="journal article" date="2021" name="Nat. Plants">
        <title>The Taxus genome provides insights into paclitaxel biosynthesis.</title>
        <authorList>
            <person name="Xiong X."/>
            <person name="Gou J."/>
            <person name="Liao Q."/>
            <person name="Li Y."/>
            <person name="Zhou Q."/>
            <person name="Bi G."/>
            <person name="Li C."/>
            <person name="Du R."/>
            <person name="Wang X."/>
            <person name="Sun T."/>
            <person name="Guo L."/>
            <person name="Liang H."/>
            <person name="Lu P."/>
            <person name="Wu Y."/>
            <person name="Zhang Z."/>
            <person name="Ro D.K."/>
            <person name="Shang Y."/>
            <person name="Huang S."/>
            <person name="Yan J."/>
        </authorList>
    </citation>
    <scope>NUCLEOTIDE SEQUENCE [LARGE SCALE GENOMIC DNA]</scope>
    <source>
        <strain evidence="1">Ta-2019</strain>
    </source>
</reference>
<dbReference type="PANTHER" id="PTHR37393:SF1">
    <property type="entry name" value="AT-RICH INTERACTIVE DOMAIN-CONTAINING PROTEIN 1A-LIKE"/>
    <property type="match status" value="1"/>
</dbReference>
<dbReference type="AlphaFoldDB" id="A0AA38FJF7"/>
<feature type="non-terminal residue" evidence="1">
    <location>
        <position position="195"/>
    </location>
</feature>
<evidence type="ECO:0000313" key="1">
    <source>
        <dbReference type="EMBL" id="KAH9304392.1"/>
    </source>
</evidence>
<dbReference type="EMBL" id="JAHRHJ020000008">
    <property type="protein sequence ID" value="KAH9304392.1"/>
    <property type="molecule type" value="Genomic_DNA"/>
</dbReference>
<protein>
    <submittedName>
        <fullName evidence="1">Uncharacterized protein</fullName>
    </submittedName>
</protein>
<dbReference type="Proteomes" id="UP000824469">
    <property type="component" value="Unassembled WGS sequence"/>
</dbReference>
<organism evidence="1 2">
    <name type="scientific">Taxus chinensis</name>
    <name type="common">Chinese yew</name>
    <name type="synonym">Taxus wallichiana var. chinensis</name>
    <dbReference type="NCBI Taxonomy" id="29808"/>
    <lineage>
        <taxon>Eukaryota</taxon>
        <taxon>Viridiplantae</taxon>
        <taxon>Streptophyta</taxon>
        <taxon>Embryophyta</taxon>
        <taxon>Tracheophyta</taxon>
        <taxon>Spermatophyta</taxon>
        <taxon>Pinopsida</taxon>
        <taxon>Pinidae</taxon>
        <taxon>Conifers II</taxon>
        <taxon>Cupressales</taxon>
        <taxon>Taxaceae</taxon>
        <taxon>Taxus</taxon>
    </lineage>
</organism>
<evidence type="ECO:0000313" key="2">
    <source>
        <dbReference type="Proteomes" id="UP000824469"/>
    </source>
</evidence>
<comment type="caution">
    <text evidence="1">The sequence shown here is derived from an EMBL/GenBank/DDBJ whole genome shotgun (WGS) entry which is preliminary data.</text>
</comment>
<gene>
    <name evidence="1" type="ORF">KI387_008796</name>
</gene>
<proteinExistence type="predicted"/>
<accession>A0AA38FJF7</accession>
<sequence length="195" mass="21612">MPSWASDPFFPPVSSASRPTSFNSVDLHFPCAPCYLLRLKCFGRVNKEVGFVGICEVNEIMLGSVDDMCQSLSNQVSCLLQICRRHHSSFQGQFGRVRSRQAIDPGSVPDPSHSSWTYDYASTYVDPVKMVYRFDLLHRAGACPYDGYLVTDTDLKAVQEANPVLADAIGRVTVHCLHHKSGCTWQGPLSESIAH</sequence>